<gene>
    <name evidence="16" type="ORF">GBAR_LOCUS29670</name>
</gene>
<dbReference type="GO" id="GO:0046872">
    <property type="term" value="F:metal ion binding"/>
    <property type="evidence" value="ECO:0007669"/>
    <property type="project" value="UniProtKB-KW"/>
</dbReference>
<dbReference type="GO" id="GO:0050650">
    <property type="term" value="P:chondroitin sulfate proteoglycan biosynthetic process"/>
    <property type="evidence" value="ECO:0007669"/>
    <property type="project" value="TreeGrafter"/>
</dbReference>
<evidence type="ECO:0000256" key="15">
    <source>
        <dbReference type="SAM" id="MobiDB-lite"/>
    </source>
</evidence>
<evidence type="ECO:0000256" key="13">
    <source>
        <dbReference type="PIRSR" id="PIRSR605027-4"/>
    </source>
</evidence>
<accession>A0AA35XKG9</accession>
<keyword evidence="6 14" id="KW-0735">Signal-anchor</keyword>
<evidence type="ECO:0000256" key="10">
    <source>
        <dbReference type="ARBA" id="ARBA00047979"/>
    </source>
</evidence>
<evidence type="ECO:0000256" key="14">
    <source>
        <dbReference type="RuleBase" id="RU363127"/>
    </source>
</evidence>
<keyword evidence="12 14" id="KW-0464">Manganese</keyword>
<comment type="similarity">
    <text evidence="2 14">Belongs to the glycosyltransferase 43 family.</text>
</comment>
<dbReference type="GO" id="GO:0000139">
    <property type="term" value="C:Golgi membrane"/>
    <property type="evidence" value="ECO:0007669"/>
    <property type="project" value="UniProtKB-SubCell"/>
</dbReference>
<keyword evidence="9" id="KW-0325">Glycoprotein</keyword>
<evidence type="ECO:0000256" key="8">
    <source>
        <dbReference type="ARBA" id="ARBA00023136"/>
    </source>
</evidence>
<evidence type="ECO:0000256" key="9">
    <source>
        <dbReference type="ARBA" id="ARBA00023180"/>
    </source>
</evidence>
<keyword evidence="12 14" id="KW-0479">Metal-binding</keyword>
<feature type="binding site" evidence="12">
    <location>
        <position position="184"/>
    </location>
    <ligand>
        <name>Mn(2+)</name>
        <dbReference type="ChEBI" id="CHEBI:29035"/>
    </ligand>
</feature>
<evidence type="ECO:0000313" key="16">
    <source>
        <dbReference type="EMBL" id="CAI8054357.1"/>
    </source>
</evidence>
<keyword evidence="5 14" id="KW-0812">Transmembrane</keyword>
<evidence type="ECO:0000256" key="5">
    <source>
        <dbReference type="ARBA" id="ARBA00022692"/>
    </source>
</evidence>
<comment type="pathway">
    <text evidence="14">Protein modification; protein glycosylation.</text>
</comment>
<name>A0AA35XKG9_GEOBA</name>
<dbReference type="EC" id="2.4.1.135" evidence="3 14"/>
<evidence type="ECO:0000256" key="6">
    <source>
        <dbReference type="ARBA" id="ARBA00022968"/>
    </source>
</evidence>
<keyword evidence="8 14" id="KW-0472">Membrane</keyword>
<feature type="transmembrane region" description="Helical" evidence="14">
    <location>
        <begin position="12"/>
        <end position="32"/>
    </location>
</feature>
<dbReference type="AlphaFoldDB" id="A0AA35XKG9"/>
<dbReference type="Gene3D" id="3.90.550.10">
    <property type="entry name" value="Spore Coat Polysaccharide Biosynthesis Protein SpsA, Chain A"/>
    <property type="match status" value="1"/>
</dbReference>
<feature type="compositionally biased region" description="Basic and acidic residues" evidence="15">
    <location>
        <begin position="313"/>
        <end position="324"/>
    </location>
</feature>
<keyword evidence="17" id="KW-1185">Reference proteome</keyword>
<keyword evidence="7 14" id="KW-1133">Transmembrane helix</keyword>
<dbReference type="SUPFAM" id="SSF53448">
    <property type="entry name" value="Nucleotide-diphospho-sugar transferases"/>
    <property type="match status" value="1"/>
</dbReference>
<dbReference type="Pfam" id="PF03360">
    <property type="entry name" value="Glyco_transf_43"/>
    <property type="match status" value="1"/>
</dbReference>
<evidence type="ECO:0000256" key="7">
    <source>
        <dbReference type="ARBA" id="ARBA00022989"/>
    </source>
</evidence>
<dbReference type="Proteomes" id="UP001174909">
    <property type="component" value="Unassembled WGS sequence"/>
</dbReference>
<evidence type="ECO:0000256" key="12">
    <source>
        <dbReference type="PIRSR" id="PIRSR605027-3"/>
    </source>
</evidence>
<evidence type="ECO:0000256" key="3">
    <source>
        <dbReference type="ARBA" id="ARBA00012641"/>
    </source>
</evidence>
<evidence type="ECO:0000256" key="1">
    <source>
        <dbReference type="ARBA" id="ARBA00004606"/>
    </source>
</evidence>
<feature type="active site" description="Proton donor/acceptor" evidence="11">
    <location>
        <position position="275"/>
    </location>
</feature>
<comment type="catalytic activity">
    <reaction evidence="10 14">
        <text>3-O-(beta-D-galactosyl-(1-&gt;3)-beta-D-galactosyl-(1-&gt;4)-beta-D-xylosyl)-L-seryl-[protein] + UDP-alpha-D-glucuronate = 3-O-(beta-D-GlcA-(1-&gt;3)-beta-D-Gal-(1-&gt;3)-beta-D-Gal-(1-&gt;4)-beta-D-Xyl)-L-seryl-[protein] + UDP + H(+)</text>
        <dbReference type="Rhea" id="RHEA:24168"/>
        <dbReference type="Rhea" id="RHEA-COMP:12571"/>
        <dbReference type="Rhea" id="RHEA-COMP:12573"/>
        <dbReference type="ChEBI" id="CHEBI:15378"/>
        <dbReference type="ChEBI" id="CHEBI:58052"/>
        <dbReference type="ChEBI" id="CHEBI:58223"/>
        <dbReference type="ChEBI" id="CHEBI:132090"/>
        <dbReference type="ChEBI" id="CHEBI:132093"/>
        <dbReference type="EC" id="2.4.1.135"/>
    </reaction>
</comment>
<reference evidence="16" key="1">
    <citation type="submission" date="2023-03" db="EMBL/GenBank/DDBJ databases">
        <authorList>
            <person name="Steffen K."/>
            <person name="Cardenas P."/>
        </authorList>
    </citation>
    <scope>NUCLEOTIDE SEQUENCE</scope>
</reference>
<evidence type="ECO:0000256" key="2">
    <source>
        <dbReference type="ARBA" id="ARBA00007706"/>
    </source>
</evidence>
<dbReference type="InterPro" id="IPR029044">
    <property type="entry name" value="Nucleotide-diphossugar_trans"/>
</dbReference>
<dbReference type="EMBL" id="CASHTH010004169">
    <property type="protein sequence ID" value="CAI8054357.1"/>
    <property type="molecule type" value="Genomic_DNA"/>
</dbReference>
<dbReference type="GO" id="GO:0015018">
    <property type="term" value="F:galactosylgalactosylxylosylprotein 3-beta-glucuronosyltransferase activity"/>
    <property type="evidence" value="ECO:0007669"/>
    <property type="project" value="UniProtKB-UniRule"/>
</dbReference>
<keyword evidence="4 14" id="KW-0808">Transferase</keyword>
<evidence type="ECO:0000256" key="4">
    <source>
        <dbReference type="ARBA" id="ARBA00022679"/>
    </source>
</evidence>
<proteinExistence type="inferred from homology"/>
<sequence length="324" mass="36665">MMENKFGTQWKLRFYALVVGLLIVSNMTTFMFTTRVLVAQHPNGLHHLTGSLNDDQNVTKVLEETTAIPDTKTIFVITPTHSCVTQKIDLNSMCHTLMSVQKVIWIIIEDSQKPTDLVTKLIQRCNVEIVHLAIPTSSDYRAEKGKPAHSKSRGVEQRNAGLNWLRENYSSHNCSGVFYFGDDDNKYDLRLFEDIHNTQIASVWKVAWVGGLKWEGPTCQNGRATSWHSVFETELREFPLDMAGFAVHLCQLMKHPEARIGVNIHGDRSKGGHLETDFLQHFANKSSVECRGSESETYVWHSKTSSPSLYGEKNGHSSKSVETR</sequence>
<comment type="caution">
    <text evidence="16">The sequence shown here is derived from an EMBL/GenBank/DDBJ whole genome shotgun (WGS) entry which is preliminary data.</text>
</comment>
<protein>
    <recommendedName>
        <fullName evidence="3 14">Galactosylgalactosylxylosylprotein 3-beta-glucuronosyltransferase</fullName>
        <ecNumber evidence="3 14">2.4.1.135</ecNumber>
    </recommendedName>
</protein>
<feature type="region of interest" description="Disordered" evidence="15">
    <location>
        <begin position="303"/>
        <end position="324"/>
    </location>
</feature>
<organism evidence="16 17">
    <name type="scientific">Geodia barretti</name>
    <name type="common">Barrett's horny sponge</name>
    <dbReference type="NCBI Taxonomy" id="519541"/>
    <lineage>
        <taxon>Eukaryota</taxon>
        <taxon>Metazoa</taxon>
        <taxon>Porifera</taxon>
        <taxon>Demospongiae</taxon>
        <taxon>Heteroscleromorpha</taxon>
        <taxon>Tetractinellida</taxon>
        <taxon>Astrophorina</taxon>
        <taxon>Geodiidae</taxon>
        <taxon>Geodia</taxon>
    </lineage>
</organism>
<dbReference type="PANTHER" id="PTHR10896:SF65">
    <property type="entry name" value="GALACTOSYLGALACTOSYLXYLOSYLPROTEIN 3-BETA-GLUCURONOSYLTRANSFERASE 3"/>
    <property type="match status" value="1"/>
</dbReference>
<comment type="subcellular location">
    <subcellularLocation>
        <location evidence="14">Golgi apparatus membrane</location>
        <topology evidence="14">Single-pass type II membrane protein</topology>
    </subcellularLocation>
    <subcellularLocation>
        <location evidence="1">Membrane</location>
        <topology evidence="1">Single-pass type II membrane protein</topology>
    </subcellularLocation>
</comment>
<evidence type="ECO:0000313" key="17">
    <source>
        <dbReference type="Proteomes" id="UP001174909"/>
    </source>
</evidence>
<evidence type="ECO:0000256" key="11">
    <source>
        <dbReference type="PIRSR" id="PIRSR605027-1"/>
    </source>
</evidence>
<feature type="site" description="Interaction with galactose moiety of substrate glycoprotein" evidence="13">
    <location>
        <position position="215"/>
    </location>
</feature>
<dbReference type="InterPro" id="IPR005027">
    <property type="entry name" value="Glyco_trans_43"/>
</dbReference>
<dbReference type="GO" id="GO:0005975">
    <property type="term" value="P:carbohydrate metabolic process"/>
    <property type="evidence" value="ECO:0007669"/>
    <property type="project" value="TreeGrafter"/>
</dbReference>
<keyword evidence="14" id="KW-0333">Golgi apparatus</keyword>
<dbReference type="PANTHER" id="PTHR10896">
    <property type="entry name" value="GALACTOSYLGALACTOSYLXYLOSYLPROTEIN 3-BETA-GLUCURONOSYLTRANSFERASE BETA-1,3-GLUCURONYLTRANSFERASE"/>
    <property type="match status" value="1"/>
</dbReference>
<comment type="cofactor">
    <cofactor evidence="12 14">
        <name>Mn(2+)</name>
        <dbReference type="ChEBI" id="CHEBI:29035"/>
    </cofactor>
</comment>